<feature type="transmembrane region" description="Helical" evidence="3">
    <location>
        <begin position="36"/>
        <end position="58"/>
    </location>
</feature>
<keyword evidence="3" id="KW-0472">Membrane</keyword>
<feature type="region of interest" description="Disordered" evidence="2">
    <location>
        <begin position="186"/>
        <end position="241"/>
    </location>
</feature>
<feature type="transmembrane region" description="Helical" evidence="3">
    <location>
        <begin position="385"/>
        <end position="405"/>
    </location>
</feature>
<organism evidence="5 6">
    <name type="scientific">Romanomermis culicivorax</name>
    <name type="common">Nematode worm</name>
    <dbReference type="NCBI Taxonomy" id="13658"/>
    <lineage>
        <taxon>Eukaryota</taxon>
        <taxon>Metazoa</taxon>
        <taxon>Ecdysozoa</taxon>
        <taxon>Nematoda</taxon>
        <taxon>Enoplea</taxon>
        <taxon>Dorylaimia</taxon>
        <taxon>Mermithida</taxon>
        <taxon>Mermithoidea</taxon>
        <taxon>Mermithidae</taxon>
        <taxon>Romanomermis</taxon>
    </lineage>
</organism>
<feature type="transmembrane region" description="Helical" evidence="3">
    <location>
        <begin position="65"/>
        <end position="82"/>
    </location>
</feature>
<dbReference type="InterPro" id="IPR011701">
    <property type="entry name" value="MFS"/>
</dbReference>
<comment type="subcellular location">
    <subcellularLocation>
        <location evidence="1">Membrane</location>
        <topology evidence="1">Multi-pass membrane protein</topology>
    </subcellularLocation>
</comment>
<keyword evidence="5" id="KW-1185">Reference proteome</keyword>
<feature type="transmembrane region" description="Helical" evidence="3">
    <location>
        <begin position="417"/>
        <end position="438"/>
    </location>
</feature>
<dbReference type="GO" id="GO:0008028">
    <property type="term" value="F:monocarboxylic acid transmembrane transporter activity"/>
    <property type="evidence" value="ECO:0007669"/>
    <property type="project" value="TreeGrafter"/>
</dbReference>
<sequence length="462" mass="49930">MGGILSRIVTTGTINCMGVFLDDLKKAFSSSSTAQISLVFSVAPALLEGTGVLASFLMSKIKARYLVIIGSIVATIGVLMASQTHTYLVLLLGMGIMNGMGQGLARCILPIAITFSFDDKTRHIAFAILNGGDGVGGVLGPILFSYLIETFTWRNALLVVAGMTAHLTVSGCTVPLTLTATNVEREKRKMSTTQTHQRKISTTVHSESEQRFAVTAASTSDRSASGSPSVEIGAEEEQKDQDMIDEPDVPLFPNAIFFLSNIITHSIAYFIFMTFVYSDMKDQNMAPGTVSLIVAIIGGVSIIGRVSICVMTNKVIPRWVIYMSGHIIRSLVVLCFQIPLPNDGGSTKTVIYAILCALYGLTDGVTGSLIPLICVDLFGLKRFGLVLGLEMFLMGLGAVVGVPLAGLMKDYFKSYQIPFLFSACSFMVAGLVLVPLFWTKKRYQMVSKVDKKSRLAERKFSL</sequence>
<feature type="transmembrane region" description="Helical" evidence="3">
    <location>
        <begin position="320"/>
        <end position="339"/>
    </location>
</feature>
<protein>
    <submittedName>
        <fullName evidence="6">Major facilitator superfamily (MFS) profile domain-containing protein</fullName>
    </submittedName>
</protein>
<feature type="compositionally biased region" description="Polar residues" evidence="2">
    <location>
        <begin position="216"/>
        <end position="228"/>
    </location>
</feature>
<evidence type="ECO:0000313" key="6">
    <source>
        <dbReference type="WBParaSite" id="nRc.2.0.1.t37293-RA"/>
    </source>
</evidence>
<reference evidence="6" key="1">
    <citation type="submission" date="2022-11" db="UniProtKB">
        <authorList>
            <consortium name="WormBaseParasite"/>
        </authorList>
    </citation>
    <scope>IDENTIFICATION</scope>
</reference>
<dbReference type="SUPFAM" id="SSF103473">
    <property type="entry name" value="MFS general substrate transporter"/>
    <property type="match status" value="1"/>
</dbReference>
<dbReference type="WBParaSite" id="nRc.2.0.1.t37293-RA">
    <property type="protein sequence ID" value="nRc.2.0.1.t37293-RA"/>
    <property type="gene ID" value="nRc.2.0.1.g37293"/>
</dbReference>
<feature type="transmembrane region" description="Helical" evidence="3">
    <location>
        <begin position="256"/>
        <end position="277"/>
    </location>
</feature>
<evidence type="ECO:0000313" key="5">
    <source>
        <dbReference type="Proteomes" id="UP000887565"/>
    </source>
</evidence>
<dbReference type="InterPro" id="IPR020846">
    <property type="entry name" value="MFS_dom"/>
</dbReference>
<keyword evidence="3" id="KW-1133">Transmembrane helix</keyword>
<feature type="transmembrane region" description="Helical" evidence="3">
    <location>
        <begin position="124"/>
        <end position="144"/>
    </location>
</feature>
<dbReference type="InterPro" id="IPR036259">
    <property type="entry name" value="MFS_trans_sf"/>
</dbReference>
<feature type="domain" description="Major facilitator superfamily (MFS) profile" evidence="4">
    <location>
        <begin position="1"/>
        <end position="442"/>
    </location>
</feature>
<feature type="compositionally biased region" description="Polar residues" evidence="2">
    <location>
        <begin position="191"/>
        <end position="205"/>
    </location>
</feature>
<feature type="transmembrane region" description="Helical" evidence="3">
    <location>
        <begin position="289"/>
        <end position="308"/>
    </location>
</feature>
<dbReference type="Proteomes" id="UP000887565">
    <property type="component" value="Unplaced"/>
</dbReference>
<keyword evidence="3" id="KW-0812">Transmembrane</keyword>
<dbReference type="InterPro" id="IPR050327">
    <property type="entry name" value="Proton-linked_MCT"/>
</dbReference>
<dbReference type="OMA" id="ESILMFN"/>
<evidence type="ECO:0000256" key="3">
    <source>
        <dbReference type="SAM" id="Phobius"/>
    </source>
</evidence>
<evidence type="ECO:0000256" key="2">
    <source>
        <dbReference type="SAM" id="MobiDB-lite"/>
    </source>
</evidence>
<dbReference type="Pfam" id="PF07690">
    <property type="entry name" value="MFS_1"/>
    <property type="match status" value="2"/>
</dbReference>
<dbReference type="Gene3D" id="1.20.1250.20">
    <property type="entry name" value="MFS general substrate transporter like domains"/>
    <property type="match status" value="1"/>
</dbReference>
<dbReference type="PANTHER" id="PTHR11360">
    <property type="entry name" value="MONOCARBOXYLATE TRANSPORTER"/>
    <property type="match status" value="1"/>
</dbReference>
<evidence type="ECO:0000259" key="4">
    <source>
        <dbReference type="PROSITE" id="PS50850"/>
    </source>
</evidence>
<proteinExistence type="predicted"/>
<dbReference type="PROSITE" id="PS50850">
    <property type="entry name" value="MFS"/>
    <property type="match status" value="1"/>
</dbReference>
<name>A0A915KER3_ROMCU</name>
<feature type="transmembrane region" description="Helical" evidence="3">
    <location>
        <begin position="88"/>
        <end position="112"/>
    </location>
</feature>
<accession>A0A915KER3</accession>
<evidence type="ECO:0000256" key="1">
    <source>
        <dbReference type="ARBA" id="ARBA00004141"/>
    </source>
</evidence>
<dbReference type="GO" id="GO:0016020">
    <property type="term" value="C:membrane"/>
    <property type="evidence" value="ECO:0007669"/>
    <property type="project" value="UniProtKB-SubCell"/>
</dbReference>
<dbReference type="AlphaFoldDB" id="A0A915KER3"/>
<dbReference type="PANTHER" id="PTHR11360:SF310">
    <property type="entry name" value="MONOCARBOXYLATE TRANSPORTER 9-LIKE"/>
    <property type="match status" value="1"/>
</dbReference>
<feature type="transmembrane region" description="Helical" evidence="3">
    <location>
        <begin position="351"/>
        <end position="373"/>
    </location>
</feature>
<feature type="transmembrane region" description="Helical" evidence="3">
    <location>
        <begin position="156"/>
        <end position="180"/>
    </location>
</feature>